<proteinExistence type="predicted"/>
<dbReference type="RefSeq" id="WP_074880810.1">
    <property type="nucleotide sequence ID" value="NZ_FORC01000001.1"/>
</dbReference>
<reference evidence="3" key="1">
    <citation type="submission" date="2016-10" db="EMBL/GenBank/DDBJ databases">
        <authorList>
            <person name="Varghese N."/>
            <person name="Submissions S."/>
        </authorList>
    </citation>
    <scope>NUCLEOTIDE SEQUENCE [LARGE SCALE GENOMIC DNA]</scope>
    <source>
        <strain evidence="3">LMG 22563</strain>
    </source>
</reference>
<feature type="domain" description="CinA C-terminal" evidence="1">
    <location>
        <begin position="5"/>
        <end position="154"/>
    </location>
</feature>
<dbReference type="GO" id="GO:0016787">
    <property type="term" value="F:hydrolase activity"/>
    <property type="evidence" value="ECO:0007669"/>
    <property type="project" value="UniProtKB-KW"/>
</dbReference>
<gene>
    <name evidence="2" type="ORF">SAMN05216602_0601</name>
</gene>
<evidence type="ECO:0000259" key="1">
    <source>
        <dbReference type="Pfam" id="PF02464"/>
    </source>
</evidence>
<accession>A0A1I3H4S5</accession>
<dbReference type="Gene3D" id="3.90.950.20">
    <property type="entry name" value="CinA-like"/>
    <property type="match status" value="1"/>
</dbReference>
<organism evidence="2 3">
    <name type="scientific">Phytopseudomonas argentinensis</name>
    <dbReference type="NCBI Taxonomy" id="289370"/>
    <lineage>
        <taxon>Bacteria</taxon>
        <taxon>Pseudomonadati</taxon>
        <taxon>Pseudomonadota</taxon>
        <taxon>Gammaproteobacteria</taxon>
        <taxon>Pseudomonadales</taxon>
        <taxon>Pseudomonadaceae</taxon>
        <taxon>Phytopseudomonas</taxon>
    </lineage>
</organism>
<dbReference type="STRING" id="289370.SAMN05216602_0601"/>
<sequence length="167" mass="17869">MQEIESLLAYLKRHKLYLTTAESCTAGMVVALLAKHPGSGECLDSGHVVYSPAAKKRLLGVSQHTLDNFNLTSEEVARAMANGALEGSPANVAVATTGVAGPEPQGEIPAGTLCFAWAFRLPDGAIRLFSSTEHFNGDRSRILDDAARFALLRLPERHAQLLAESRA</sequence>
<dbReference type="NCBIfam" id="TIGR00199">
    <property type="entry name" value="PncC_domain"/>
    <property type="match status" value="1"/>
</dbReference>
<protein>
    <submittedName>
        <fullName evidence="2">Amidohydrolase, PncC family</fullName>
    </submittedName>
</protein>
<name>A0A1I3H4S5_9GAMM</name>
<dbReference type="SUPFAM" id="SSF142433">
    <property type="entry name" value="CinA-like"/>
    <property type="match status" value="1"/>
</dbReference>
<evidence type="ECO:0000313" key="2">
    <source>
        <dbReference type="EMBL" id="SFI30557.1"/>
    </source>
</evidence>
<keyword evidence="2" id="KW-0378">Hydrolase</keyword>
<dbReference type="OrthoDB" id="9801454at2"/>
<dbReference type="EMBL" id="FORC01000001">
    <property type="protein sequence ID" value="SFI30557.1"/>
    <property type="molecule type" value="Genomic_DNA"/>
</dbReference>
<dbReference type="InterPro" id="IPR008136">
    <property type="entry name" value="CinA_C"/>
</dbReference>
<dbReference type="AlphaFoldDB" id="A0A1I3H4S5"/>
<dbReference type="Proteomes" id="UP000183018">
    <property type="component" value="Unassembled WGS sequence"/>
</dbReference>
<dbReference type="InterPro" id="IPR036653">
    <property type="entry name" value="CinA-like_C"/>
</dbReference>
<dbReference type="Pfam" id="PF02464">
    <property type="entry name" value="CinA"/>
    <property type="match status" value="1"/>
</dbReference>
<evidence type="ECO:0000313" key="3">
    <source>
        <dbReference type="Proteomes" id="UP000183018"/>
    </source>
</evidence>
<keyword evidence="3" id="KW-1185">Reference proteome</keyword>